<sequence length="141" mass="15118">MKKFSKVITLAALLACVSAAYARDDKLLLSIQDAINAPEAAQVLNPKIKVYFAQSSGRVVRAGLVSNRKTNSVGKTDEEACRWAFLSAVKQLQEQAVAHNASKVTNIVSYYKKNSMASTKEYECHAGGVIAGVALKGDLAN</sequence>
<organism evidence="2 3">
    <name type="scientific">Snodgrassella alvi SCGC AB-598-J21</name>
    <dbReference type="NCBI Taxonomy" id="1385367"/>
    <lineage>
        <taxon>Bacteria</taxon>
        <taxon>Pseudomonadati</taxon>
        <taxon>Pseudomonadota</taxon>
        <taxon>Betaproteobacteria</taxon>
        <taxon>Neisseriales</taxon>
        <taxon>Neisseriaceae</taxon>
        <taxon>Snodgrassella</taxon>
    </lineage>
</organism>
<feature type="signal peptide" evidence="1">
    <location>
        <begin position="1"/>
        <end position="22"/>
    </location>
</feature>
<evidence type="ECO:0008006" key="4">
    <source>
        <dbReference type="Google" id="ProtNLM"/>
    </source>
</evidence>
<dbReference type="Proteomes" id="UP000027644">
    <property type="component" value="Unassembled WGS sequence"/>
</dbReference>
<evidence type="ECO:0000256" key="1">
    <source>
        <dbReference type="SAM" id="SignalP"/>
    </source>
</evidence>
<keyword evidence="1" id="KW-0732">Signal</keyword>
<dbReference type="EMBL" id="AVQL01000436">
    <property type="protein sequence ID" value="KEQ01116.1"/>
    <property type="molecule type" value="Genomic_DNA"/>
</dbReference>
<dbReference type="AlphaFoldDB" id="A0A074V7F3"/>
<accession>A0A074V7F3</accession>
<evidence type="ECO:0000313" key="3">
    <source>
        <dbReference type="Proteomes" id="UP000027644"/>
    </source>
</evidence>
<feature type="chain" id="PRO_5001700487" description="Excinuclease ATPase subunit" evidence="1">
    <location>
        <begin position="23"/>
        <end position="141"/>
    </location>
</feature>
<comment type="caution">
    <text evidence="2">The sequence shown here is derived from an EMBL/GenBank/DDBJ whole genome shotgun (WGS) entry which is preliminary data.</text>
</comment>
<name>A0A074V7F3_9NEIS</name>
<reference evidence="2 3" key="1">
    <citation type="journal article" date="2014" name="PLoS Genet.">
        <title>Hidden diversity in honey bee gut symbionts detected by single-cell genomics.</title>
        <authorList>
            <person name="Engel P."/>
            <person name="Stepanauskas R."/>
            <person name="Moran N."/>
        </authorList>
    </citation>
    <scope>NUCLEOTIDE SEQUENCE [LARGE SCALE GENOMIC DNA]</scope>
    <source>
        <strain evidence="2 3">SCGC AB-598-J21</strain>
    </source>
</reference>
<proteinExistence type="predicted"/>
<gene>
    <name evidence="2" type="ORF">SASC598J21_011130</name>
</gene>
<protein>
    <recommendedName>
        <fullName evidence="4">Excinuclease ATPase subunit</fullName>
    </recommendedName>
</protein>
<evidence type="ECO:0000313" key="2">
    <source>
        <dbReference type="EMBL" id="KEQ01116.1"/>
    </source>
</evidence>